<keyword evidence="9" id="KW-0106">Calcium</keyword>
<feature type="binding site" evidence="9">
    <location>
        <position position="304"/>
    </location>
    <ligand>
        <name>Zn(2+)</name>
        <dbReference type="ChEBI" id="CHEBI:29105"/>
        <label>2</label>
        <note>catalytic</note>
    </ligand>
</feature>
<evidence type="ECO:0000256" key="10">
    <source>
        <dbReference type="SAM" id="Phobius"/>
    </source>
</evidence>
<evidence type="ECO:0000256" key="8">
    <source>
        <dbReference type="ARBA" id="ARBA00023145"/>
    </source>
</evidence>
<proteinExistence type="inferred from homology"/>
<keyword evidence="4" id="KW-0732">Signal</keyword>
<dbReference type="PROSITE" id="PS00546">
    <property type="entry name" value="CYSTEINE_SWITCH"/>
    <property type="match status" value="1"/>
</dbReference>
<dbReference type="GO" id="GO:0046872">
    <property type="term" value="F:metal ion binding"/>
    <property type="evidence" value="ECO:0007669"/>
    <property type="project" value="UniProtKB-KW"/>
</dbReference>
<dbReference type="InterPro" id="IPR021158">
    <property type="entry name" value="Pept_M10A_Zn_BS"/>
</dbReference>
<dbReference type="SMART" id="SM00235">
    <property type="entry name" value="ZnMc"/>
    <property type="match status" value="1"/>
</dbReference>
<evidence type="ECO:0000256" key="6">
    <source>
        <dbReference type="ARBA" id="ARBA00022833"/>
    </source>
</evidence>
<keyword evidence="10" id="KW-1133">Transmembrane helix</keyword>
<feature type="binding site" evidence="9">
    <location>
        <position position="245"/>
    </location>
    <ligand>
        <name>Ca(2+)</name>
        <dbReference type="ChEBI" id="CHEBI:29108"/>
        <label>3</label>
    </ligand>
</feature>
<evidence type="ECO:0000313" key="13">
    <source>
        <dbReference type="Proteomes" id="UP001632038"/>
    </source>
</evidence>
<sequence length="330" mass="37482">MSLIFIHYPYTHLFFIMKSNYFPLLSFIFLILLFSPFPLLSTLSTSNHQQITKNPSSVSPPFDFLKPLIGTHKGQSAKGISQLKKYFSKIGFKYKDYIHNTTKPPHENDDYFDDTLELFLISFQSYFQLKVNGLIDDQTVKQLMRPRCGVPDSGNFRDTHNNFQGKIPIISSHYTFFPGTPKWSPTKRNLTYSISPRAQIVGVNNSISRALDLWASVSPFRFTYVSDYDRADIKIGFRSGDPFDGPGGFLAQAFEPSDGRVYFDGDEKWADGVKQGAFDLQTVGLHQLGHILGLGHTTSVSSIMYPYFGDGLRKGLDQEDIKGIRDLYPY</sequence>
<gene>
    <name evidence="12" type="ORF">CASFOL_034179</name>
</gene>
<feature type="binding site" evidence="9">
    <location>
        <position position="286"/>
    </location>
    <ligand>
        <name>Zn(2+)</name>
        <dbReference type="ChEBI" id="CHEBI:29105"/>
        <label>2</label>
        <note>catalytic</note>
    </ligand>
</feature>
<evidence type="ECO:0000256" key="9">
    <source>
        <dbReference type="PIRSR" id="PIRSR621190-2"/>
    </source>
</evidence>
<dbReference type="PANTHER" id="PTHR10201:SF213">
    <property type="entry name" value="METALLOENDOPROTEINASE 2-MMP-LIKE"/>
    <property type="match status" value="1"/>
</dbReference>
<dbReference type="Proteomes" id="UP001632038">
    <property type="component" value="Unassembled WGS sequence"/>
</dbReference>
<dbReference type="GO" id="GO:0006508">
    <property type="term" value="P:proteolysis"/>
    <property type="evidence" value="ECO:0007669"/>
    <property type="project" value="UniProtKB-KW"/>
</dbReference>
<evidence type="ECO:0000313" key="12">
    <source>
        <dbReference type="EMBL" id="KAL3621983.1"/>
    </source>
</evidence>
<organism evidence="12 13">
    <name type="scientific">Castilleja foliolosa</name>
    <dbReference type="NCBI Taxonomy" id="1961234"/>
    <lineage>
        <taxon>Eukaryota</taxon>
        <taxon>Viridiplantae</taxon>
        <taxon>Streptophyta</taxon>
        <taxon>Embryophyta</taxon>
        <taxon>Tracheophyta</taxon>
        <taxon>Spermatophyta</taxon>
        <taxon>Magnoliopsida</taxon>
        <taxon>eudicotyledons</taxon>
        <taxon>Gunneridae</taxon>
        <taxon>Pentapetalae</taxon>
        <taxon>asterids</taxon>
        <taxon>lamiids</taxon>
        <taxon>Lamiales</taxon>
        <taxon>Orobanchaceae</taxon>
        <taxon>Pedicularideae</taxon>
        <taxon>Castillejinae</taxon>
        <taxon>Castilleja</taxon>
    </lineage>
</organism>
<dbReference type="InterPro" id="IPR002477">
    <property type="entry name" value="Peptidoglycan-bd-like"/>
</dbReference>
<evidence type="ECO:0000256" key="7">
    <source>
        <dbReference type="ARBA" id="ARBA00023049"/>
    </source>
</evidence>
<evidence type="ECO:0000256" key="5">
    <source>
        <dbReference type="ARBA" id="ARBA00022801"/>
    </source>
</evidence>
<feature type="binding site" evidence="9">
    <location>
        <position position="244"/>
    </location>
    <ligand>
        <name>Ca(2+)</name>
        <dbReference type="ChEBI" id="CHEBI:29108"/>
        <label>3</label>
    </ligand>
</feature>
<feature type="binding site" evidence="9">
    <location>
        <position position="267"/>
    </location>
    <ligand>
        <name>Ca(2+)</name>
        <dbReference type="ChEBI" id="CHEBI:29108"/>
        <label>1</label>
    </ligand>
</feature>
<name>A0ABD3BWW9_9LAMI</name>
<comment type="cofactor">
    <cofactor evidence="9">
        <name>Zn(2+)</name>
        <dbReference type="ChEBI" id="CHEBI:29105"/>
    </cofactor>
    <text evidence="9">Binds 2 Zn(2+) ions per subunit.</text>
</comment>
<feature type="binding site" description="in inhibited form" evidence="9">
    <location>
        <position position="148"/>
    </location>
    <ligand>
        <name>Zn(2+)</name>
        <dbReference type="ChEBI" id="CHEBI:29105"/>
        <label>2</label>
        <note>catalytic</note>
    </ligand>
</feature>
<keyword evidence="3 9" id="KW-0479">Metal-binding</keyword>
<evidence type="ECO:0000259" key="11">
    <source>
        <dbReference type="SMART" id="SM00235"/>
    </source>
</evidence>
<keyword evidence="10" id="KW-0472">Membrane</keyword>
<feature type="binding site" evidence="9">
    <location>
        <position position="267"/>
    </location>
    <ligand>
        <name>Ca(2+)</name>
        <dbReference type="ChEBI" id="CHEBI:29108"/>
        <label>3</label>
    </ligand>
</feature>
<keyword evidence="5" id="KW-0378">Hydrolase</keyword>
<reference evidence="13" key="1">
    <citation type="journal article" date="2024" name="IScience">
        <title>Strigolactones Initiate the Formation of Haustorium-like Structures in Castilleja.</title>
        <authorList>
            <person name="Buerger M."/>
            <person name="Peterson D."/>
            <person name="Chory J."/>
        </authorList>
    </citation>
    <scope>NUCLEOTIDE SEQUENCE [LARGE SCALE GENOMIC DNA]</scope>
</reference>
<evidence type="ECO:0000256" key="2">
    <source>
        <dbReference type="ARBA" id="ARBA00022670"/>
    </source>
</evidence>
<dbReference type="SUPFAM" id="SSF55486">
    <property type="entry name" value="Metalloproteases ('zincins'), catalytic domain"/>
    <property type="match status" value="1"/>
</dbReference>
<feature type="binding site" evidence="9">
    <location>
        <position position="232"/>
    </location>
    <ligand>
        <name>Ca(2+)</name>
        <dbReference type="ChEBI" id="CHEBI:29108"/>
        <label>2</label>
    </ligand>
</feature>
<dbReference type="PRINTS" id="PR00138">
    <property type="entry name" value="MATRIXIN"/>
</dbReference>
<dbReference type="InterPro" id="IPR006026">
    <property type="entry name" value="Peptidase_Metallo"/>
</dbReference>
<dbReference type="AlphaFoldDB" id="A0ABD3BWW9"/>
<feature type="transmembrane region" description="Helical" evidence="10">
    <location>
        <begin position="21"/>
        <end position="40"/>
    </location>
</feature>
<dbReference type="CDD" id="cd04278">
    <property type="entry name" value="ZnMc_MMP"/>
    <property type="match status" value="1"/>
</dbReference>
<comment type="similarity">
    <text evidence="1">Belongs to the peptidase M10A family. Matrix metalloproteinases (MMPs) subfamily.</text>
</comment>
<feature type="binding site" evidence="9">
    <location>
        <position position="290"/>
    </location>
    <ligand>
        <name>Zn(2+)</name>
        <dbReference type="ChEBI" id="CHEBI:29105"/>
        <label>2</label>
        <note>catalytic</note>
    </ligand>
</feature>
<dbReference type="InterPro" id="IPR021190">
    <property type="entry name" value="Pept_M10A"/>
</dbReference>
<evidence type="ECO:0000256" key="4">
    <source>
        <dbReference type="ARBA" id="ARBA00022729"/>
    </source>
</evidence>
<keyword evidence="13" id="KW-1185">Reference proteome</keyword>
<evidence type="ECO:0000256" key="1">
    <source>
        <dbReference type="ARBA" id="ARBA00009614"/>
    </source>
</evidence>
<keyword evidence="2" id="KW-0645">Protease</keyword>
<dbReference type="SUPFAM" id="SSF47090">
    <property type="entry name" value="PGBD-like"/>
    <property type="match status" value="1"/>
</dbReference>
<comment type="caution">
    <text evidence="12">The sequence shown here is derived from an EMBL/GenBank/DDBJ whole genome shotgun (WGS) entry which is preliminary data.</text>
</comment>
<feature type="domain" description="Peptidase metallopeptidase" evidence="11">
    <location>
        <begin position="179"/>
        <end position="330"/>
    </location>
</feature>
<keyword evidence="6 9" id="KW-0862">Zinc</keyword>
<dbReference type="InterPro" id="IPR036365">
    <property type="entry name" value="PGBD-like_sf"/>
</dbReference>
<dbReference type="PANTHER" id="PTHR10201">
    <property type="entry name" value="MATRIX METALLOPROTEINASE"/>
    <property type="match status" value="1"/>
</dbReference>
<dbReference type="Pfam" id="PF00413">
    <property type="entry name" value="Peptidase_M10"/>
    <property type="match status" value="1"/>
</dbReference>
<dbReference type="InterPro" id="IPR001818">
    <property type="entry name" value="Pept_M10_metallopeptidase"/>
</dbReference>
<dbReference type="Gene3D" id="3.40.390.10">
    <property type="entry name" value="Collagenase (Catalytic Domain)"/>
    <property type="match status" value="1"/>
</dbReference>
<comment type="cofactor">
    <cofactor evidence="9">
        <name>Ca(2+)</name>
        <dbReference type="ChEBI" id="CHEBI:29108"/>
    </cofactor>
    <text evidence="9">Can bind about 5 Ca(2+) ions per subunit.</text>
</comment>
<accession>A0ABD3BWW9</accession>
<dbReference type="EMBL" id="JAVIJP010000061">
    <property type="protein sequence ID" value="KAL3621983.1"/>
    <property type="molecule type" value="Genomic_DNA"/>
</dbReference>
<keyword evidence="10" id="KW-0812">Transmembrane</keyword>
<dbReference type="GO" id="GO:0004222">
    <property type="term" value="F:metalloendopeptidase activity"/>
    <property type="evidence" value="ECO:0007669"/>
    <property type="project" value="UniProtKB-ARBA"/>
</dbReference>
<keyword evidence="7" id="KW-0482">Metalloprotease</keyword>
<feature type="binding site" evidence="9">
    <location>
        <position position="296"/>
    </location>
    <ligand>
        <name>Zn(2+)</name>
        <dbReference type="ChEBI" id="CHEBI:29105"/>
        <label>2</label>
        <note>catalytic</note>
    </ligand>
</feature>
<keyword evidence="8" id="KW-0865">Zymogen</keyword>
<protein>
    <recommendedName>
        <fullName evidence="11">Peptidase metallopeptidase domain-containing protein</fullName>
    </recommendedName>
</protein>
<dbReference type="InterPro" id="IPR024079">
    <property type="entry name" value="MetalloPept_cat_dom_sf"/>
</dbReference>
<feature type="binding site" evidence="9">
    <location>
        <position position="264"/>
    </location>
    <ligand>
        <name>Ca(2+)</name>
        <dbReference type="ChEBI" id="CHEBI:29108"/>
        <label>3</label>
    </ligand>
</feature>
<evidence type="ECO:0000256" key="3">
    <source>
        <dbReference type="ARBA" id="ARBA00022723"/>
    </source>
</evidence>
<dbReference type="Pfam" id="PF01471">
    <property type="entry name" value="PG_binding_1"/>
    <property type="match status" value="1"/>
</dbReference>
<dbReference type="InterPro" id="IPR033739">
    <property type="entry name" value="M10A_MMP"/>
</dbReference>